<dbReference type="Proteomes" id="UP000800041">
    <property type="component" value="Unassembled WGS sequence"/>
</dbReference>
<evidence type="ECO:0000313" key="4">
    <source>
        <dbReference type="Proteomes" id="UP000800041"/>
    </source>
</evidence>
<sequence>MKRLKKYIKSRKEKDWDSPAPPIAPGLTKVSSASTLVQQGLPTPLPPYPPNPVIGTYTPSEPPKSSILTWPLAFNYTNKPFQYTALPLGRHFRVLQLLRRQNEFETPYQQVTLHGILHTASLDEGVEYQALSYTWGDPTPCETIFINGSVMRITANCAAALRRMMRGKVSRMMWVDSICINQGSYPEALEERAGQVARMDEIYGAAYSVLVFLGEGNAQTEEGFSALKRLSAAYIAGLSAGESERNAKLAEYEAVVKEVMEPLETFGKLSAVFNLPWFRRAWVLQEIALAKKATFYCGNHLMEFHNLASSSNFTLLLPPHRTTGEMRQYKEYLEHHDRLRRHVMALEAGEDFPELTGLTNLIMLNGMRLQATKPEDKVYALYGVCKRLGYTLPEPNYFKPLTDLFIETARCMLQQDNELNFLLLTLGTSSMAAGLPSWVPNLGPSLFDMSENDPPTFTASHGSACCAGGTSPIAYTLPPSGKILGVKGRLFDRIAELGDVWKLNHENMNPRRKPGLANLMRIIESWGNVLVSLKDEAGQPAYPTGQPLQRAFAELLMMAGMNKEGLPADVLDTMLNCFMVLWAQSKHADQEMRRYLVYPLDMGQDLYTFEEFVISPTMFKMVVEVSGRAGWKAVGRTGRNYLGLFPYGARFGDVVAVLQGCAAPVVLRKCGDGYIFIGAVYVQGIMGGEFWETGKTGNDEWFLLE</sequence>
<protein>
    <submittedName>
        <fullName evidence="3">HET-domain-containing protein</fullName>
    </submittedName>
</protein>
<dbReference type="InterPro" id="IPR010730">
    <property type="entry name" value="HET"/>
</dbReference>
<organism evidence="3 4">
    <name type="scientific">Aulographum hederae CBS 113979</name>
    <dbReference type="NCBI Taxonomy" id="1176131"/>
    <lineage>
        <taxon>Eukaryota</taxon>
        <taxon>Fungi</taxon>
        <taxon>Dikarya</taxon>
        <taxon>Ascomycota</taxon>
        <taxon>Pezizomycotina</taxon>
        <taxon>Dothideomycetes</taxon>
        <taxon>Pleosporomycetidae</taxon>
        <taxon>Aulographales</taxon>
        <taxon>Aulographaceae</taxon>
    </lineage>
</organism>
<evidence type="ECO:0000259" key="2">
    <source>
        <dbReference type="Pfam" id="PF06985"/>
    </source>
</evidence>
<reference evidence="3" key="1">
    <citation type="journal article" date="2020" name="Stud. Mycol.">
        <title>101 Dothideomycetes genomes: a test case for predicting lifestyles and emergence of pathogens.</title>
        <authorList>
            <person name="Haridas S."/>
            <person name="Albert R."/>
            <person name="Binder M."/>
            <person name="Bloem J."/>
            <person name="Labutti K."/>
            <person name="Salamov A."/>
            <person name="Andreopoulos B."/>
            <person name="Baker S."/>
            <person name="Barry K."/>
            <person name="Bills G."/>
            <person name="Bluhm B."/>
            <person name="Cannon C."/>
            <person name="Castanera R."/>
            <person name="Culley D."/>
            <person name="Daum C."/>
            <person name="Ezra D."/>
            <person name="Gonzalez J."/>
            <person name="Henrissat B."/>
            <person name="Kuo A."/>
            <person name="Liang C."/>
            <person name="Lipzen A."/>
            <person name="Lutzoni F."/>
            <person name="Magnuson J."/>
            <person name="Mondo S."/>
            <person name="Nolan M."/>
            <person name="Ohm R."/>
            <person name="Pangilinan J."/>
            <person name="Park H.-J."/>
            <person name="Ramirez L."/>
            <person name="Alfaro M."/>
            <person name="Sun H."/>
            <person name="Tritt A."/>
            <person name="Yoshinaga Y."/>
            <person name="Zwiers L.-H."/>
            <person name="Turgeon B."/>
            <person name="Goodwin S."/>
            <person name="Spatafora J."/>
            <person name="Crous P."/>
            <person name="Grigoriev I."/>
        </authorList>
    </citation>
    <scope>NUCLEOTIDE SEQUENCE</scope>
    <source>
        <strain evidence="3">CBS 113979</strain>
    </source>
</reference>
<gene>
    <name evidence="3" type="ORF">K402DRAFT_228106</name>
</gene>
<accession>A0A6G1HB46</accession>
<dbReference type="EMBL" id="ML977142">
    <property type="protein sequence ID" value="KAF1990385.1"/>
    <property type="molecule type" value="Genomic_DNA"/>
</dbReference>
<feature type="domain" description="Heterokaryon incompatibility" evidence="2">
    <location>
        <begin position="128"/>
        <end position="286"/>
    </location>
</feature>
<dbReference type="AlphaFoldDB" id="A0A6G1HB46"/>
<dbReference type="PANTHER" id="PTHR24148">
    <property type="entry name" value="ANKYRIN REPEAT DOMAIN-CONTAINING PROTEIN 39 HOMOLOG-RELATED"/>
    <property type="match status" value="1"/>
</dbReference>
<dbReference type="Pfam" id="PF26639">
    <property type="entry name" value="Het-6_barrel"/>
    <property type="match status" value="1"/>
</dbReference>
<dbReference type="PANTHER" id="PTHR24148:SF64">
    <property type="entry name" value="HETEROKARYON INCOMPATIBILITY DOMAIN-CONTAINING PROTEIN"/>
    <property type="match status" value="1"/>
</dbReference>
<evidence type="ECO:0000313" key="3">
    <source>
        <dbReference type="EMBL" id="KAF1990385.1"/>
    </source>
</evidence>
<name>A0A6G1HB46_9PEZI</name>
<dbReference type="InterPro" id="IPR052895">
    <property type="entry name" value="HetReg/Transcr_Mod"/>
</dbReference>
<dbReference type="OrthoDB" id="194358at2759"/>
<keyword evidence="4" id="KW-1185">Reference proteome</keyword>
<proteinExistence type="predicted"/>
<evidence type="ECO:0000256" key="1">
    <source>
        <dbReference type="SAM" id="MobiDB-lite"/>
    </source>
</evidence>
<feature type="region of interest" description="Disordered" evidence="1">
    <location>
        <begin position="1"/>
        <end position="28"/>
    </location>
</feature>
<dbReference type="Pfam" id="PF06985">
    <property type="entry name" value="HET"/>
    <property type="match status" value="1"/>
</dbReference>